<evidence type="ECO:0008006" key="3">
    <source>
        <dbReference type="Google" id="ProtNLM"/>
    </source>
</evidence>
<dbReference type="Gene3D" id="3.40.50.450">
    <property type="match status" value="1"/>
</dbReference>
<reference evidence="2" key="1">
    <citation type="submission" date="2017-05" db="EMBL/GenBank/DDBJ databases">
        <title>The Genome Sequence of EEnterococcus faecalis 9F2_4866.</title>
        <authorList>
            <consortium name="The Broad Institute Genomics Platform"/>
            <consortium name="The Broad Institute Genomic Center for Infectious Diseases"/>
            <person name="Earl A."/>
            <person name="Manson A."/>
            <person name="Schwartman J."/>
            <person name="Gilmore M."/>
            <person name="Abouelleil A."/>
            <person name="Cao P."/>
            <person name="Chapman S."/>
            <person name="Cusick C."/>
            <person name="Shea T."/>
            <person name="Young S."/>
            <person name="Neafsey D."/>
            <person name="Nusbaum C."/>
            <person name="Birren B."/>
        </authorList>
    </citation>
    <scope>NUCLEOTIDE SEQUENCE [LARGE SCALE GENOMIC DNA]</scope>
    <source>
        <strain evidence="2">12C11_DIV0727</strain>
    </source>
</reference>
<dbReference type="Proteomes" id="UP000195080">
    <property type="component" value="Chromosome"/>
</dbReference>
<dbReference type="RefSeq" id="WP_086444566.1">
    <property type="nucleotide sequence ID" value="NZ_CP147248.1"/>
</dbReference>
<accession>A0ABZ2T1Q9</accession>
<gene>
    <name evidence="1" type="ORF">A5866_000332</name>
</gene>
<evidence type="ECO:0000313" key="2">
    <source>
        <dbReference type="Proteomes" id="UP000195080"/>
    </source>
</evidence>
<name>A0ABZ2T1Q9_9ENTE</name>
<sequence length="113" mass="12923">MKVMTVCGSLKFKDEMMKIGMQLELAGNAVLLPIFPANEETATFTEEELAILGRMHIEKIKLSDAIVVINVNNYIGTSTKYEIEFARSMKKEVLYYTDLVKDFSINDYHHFGH</sequence>
<reference evidence="1 2" key="2">
    <citation type="submission" date="2024-03" db="EMBL/GenBank/DDBJ databases">
        <title>The Genome Sequence of Enterococcus sp. DIV0727d.</title>
        <authorList>
            <consortium name="The Broad Institute Genomics Platform"/>
            <consortium name="The Broad Institute Microbial Omics Core"/>
            <consortium name="The Broad Institute Genomic Center for Infectious Diseases"/>
            <person name="Earl A."/>
            <person name="Manson A."/>
            <person name="Gilmore M."/>
            <person name="Schwartman J."/>
            <person name="Shea T."/>
            <person name="Abouelleil A."/>
            <person name="Cao P."/>
            <person name="Chapman S."/>
            <person name="Cusick C."/>
            <person name="Young S."/>
            <person name="Neafsey D."/>
            <person name="Nusbaum C."/>
            <person name="Birren B."/>
        </authorList>
    </citation>
    <scope>NUCLEOTIDE SEQUENCE [LARGE SCALE GENOMIC DNA]</scope>
    <source>
        <strain evidence="1 2">12C11_DIV0727</strain>
    </source>
</reference>
<protein>
    <recommendedName>
        <fullName evidence="3">DUF4406 domain-containing protein</fullName>
    </recommendedName>
</protein>
<proteinExistence type="predicted"/>
<dbReference type="EMBL" id="CP147248">
    <property type="protein sequence ID" value="WYJ85256.1"/>
    <property type="molecule type" value="Genomic_DNA"/>
</dbReference>
<evidence type="ECO:0000313" key="1">
    <source>
        <dbReference type="EMBL" id="WYJ85256.1"/>
    </source>
</evidence>
<organism evidence="1 2">
    <name type="scientific">Candidatus Enterococcus lemimoniae</name>
    <dbReference type="NCBI Taxonomy" id="1834167"/>
    <lineage>
        <taxon>Bacteria</taxon>
        <taxon>Bacillati</taxon>
        <taxon>Bacillota</taxon>
        <taxon>Bacilli</taxon>
        <taxon>Lactobacillales</taxon>
        <taxon>Enterococcaceae</taxon>
        <taxon>Enterococcus</taxon>
    </lineage>
</organism>
<keyword evidence="2" id="KW-1185">Reference proteome</keyword>